<dbReference type="FunFam" id="3.40.50.2300:FF:000001">
    <property type="entry name" value="DNA-binding response regulator PhoB"/>
    <property type="match status" value="1"/>
</dbReference>
<sequence>MAKKILLVEDEQPIREMLRYALERESFEIEEADNAASAREKLTKKRPDLLIVDWMMPGETGVDFIKRIRKDEVLQDLPVIMLTARVEESDKVKGLDCGADDYVTKPVGIKELVARVKALLRRTSQADEDDVLESEGLKLNLATNQLDIEGDDVHIGQTEFSLLRFFIEHKNRVYSRTQLLDFVWGQAVYIEERTVDVHVLRLRKILKPFGKDKLIKTVRGMGYMFSQKKPA</sequence>
<evidence type="ECO:0000256" key="6">
    <source>
        <dbReference type="ARBA" id="ARBA00022592"/>
    </source>
</evidence>
<dbReference type="OrthoDB" id="9802426at2"/>
<dbReference type="CDD" id="cd00383">
    <property type="entry name" value="trans_reg_C"/>
    <property type="match status" value="1"/>
</dbReference>
<keyword evidence="4" id="KW-0963">Cytoplasm</keyword>
<dbReference type="GO" id="GO:0006817">
    <property type="term" value="P:phosphate ion transport"/>
    <property type="evidence" value="ECO:0007669"/>
    <property type="project" value="UniProtKB-KW"/>
</dbReference>
<proteinExistence type="predicted"/>
<keyword evidence="8" id="KW-0805">Transcription regulation</keyword>
<dbReference type="PANTHER" id="PTHR48111:SF40">
    <property type="entry name" value="PHOSPHATE REGULON TRANSCRIPTIONAL REGULATORY PROTEIN PHOB"/>
    <property type="match status" value="1"/>
</dbReference>
<evidence type="ECO:0000259" key="16">
    <source>
        <dbReference type="PROSITE" id="PS51755"/>
    </source>
</evidence>
<dbReference type="Pfam" id="PF00486">
    <property type="entry name" value="Trans_reg_C"/>
    <property type="match status" value="1"/>
</dbReference>
<evidence type="ECO:0000256" key="13">
    <source>
        <dbReference type="PROSITE-ProRule" id="PRU00169"/>
    </source>
</evidence>
<gene>
    <name evidence="17" type="primary">phoB</name>
    <name evidence="17" type="ORF">FLL45_06515</name>
</gene>
<dbReference type="EMBL" id="VIKR01000002">
    <property type="protein sequence ID" value="TQV74613.1"/>
    <property type="molecule type" value="Genomic_DNA"/>
</dbReference>
<keyword evidence="6" id="KW-0592">Phosphate transport</keyword>
<accession>A0A545TBK3</accession>
<evidence type="ECO:0000313" key="17">
    <source>
        <dbReference type="EMBL" id="TQV74613.1"/>
    </source>
</evidence>
<evidence type="ECO:0000256" key="11">
    <source>
        <dbReference type="ARBA" id="ARBA00023163"/>
    </source>
</evidence>
<evidence type="ECO:0000256" key="9">
    <source>
        <dbReference type="ARBA" id="ARBA00023125"/>
    </source>
</evidence>
<comment type="caution">
    <text evidence="17">The sequence shown here is derived from an EMBL/GenBank/DDBJ whole genome shotgun (WGS) entry which is preliminary data.</text>
</comment>
<protein>
    <recommendedName>
        <fullName evidence="2">Phosphate regulon transcriptional regulatory protein PhoB</fullName>
    </recommendedName>
</protein>
<dbReference type="RefSeq" id="WP_142941228.1">
    <property type="nucleotide sequence ID" value="NZ_VIKR01000002.1"/>
</dbReference>
<evidence type="ECO:0000256" key="14">
    <source>
        <dbReference type="PROSITE-ProRule" id="PRU01091"/>
    </source>
</evidence>
<dbReference type="InterPro" id="IPR011879">
    <property type="entry name" value="Sig_transdc_resp-reg_PhoB"/>
</dbReference>
<dbReference type="NCBIfam" id="TIGR02154">
    <property type="entry name" value="PhoB"/>
    <property type="match status" value="1"/>
</dbReference>
<evidence type="ECO:0000256" key="2">
    <source>
        <dbReference type="ARBA" id="ARBA00013332"/>
    </source>
</evidence>
<dbReference type="Gene3D" id="3.40.50.2300">
    <property type="match status" value="1"/>
</dbReference>
<evidence type="ECO:0000256" key="3">
    <source>
        <dbReference type="ARBA" id="ARBA00022448"/>
    </source>
</evidence>
<feature type="modified residue" description="4-aspartylphosphate" evidence="13">
    <location>
        <position position="53"/>
    </location>
</feature>
<dbReference type="PROSITE" id="PS50110">
    <property type="entry name" value="RESPONSE_REGULATORY"/>
    <property type="match status" value="1"/>
</dbReference>
<dbReference type="SUPFAM" id="SSF46894">
    <property type="entry name" value="C-terminal effector domain of the bipartite response regulators"/>
    <property type="match status" value="1"/>
</dbReference>
<keyword evidence="7" id="KW-0902">Two-component regulatory system</keyword>
<name>A0A545TBK3_9GAMM</name>
<dbReference type="Gene3D" id="1.10.10.10">
    <property type="entry name" value="Winged helix-like DNA-binding domain superfamily/Winged helix DNA-binding domain"/>
    <property type="match status" value="1"/>
</dbReference>
<dbReference type="Gene3D" id="6.10.250.690">
    <property type="match status" value="1"/>
</dbReference>
<dbReference type="InterPro" id="IPR016032">
    <property type="entry name" value="Sig_transdc_resp-reg_C-effctor"/>
</dbReference>
<dbReference type="InterPro" id="IPR036388">
    <property type="entry name" value="WH-like_DNA-bd_sf"/>
</dbReference>
<comment type="subcellular location">
    <subcellularLocation>
        <location evidence="1">Cytoplasm</location>
    </subcellularLocation>
</comment>
<evidence type="ECO:0000256" key="8">
    <source>
        <dbReference type="ARBA" id="ARBA00023015"/>
    </source>
</evidence>
<dbReference type="InterPro" id="IPR011006">
    <property type="entry name" value="CheY-like_superfamily"/>
</dbReference>
<keyword evidence="9 14" id="KW-0238">DNA-binding</keyword>
<evidence type="ECO:0000256" key="7">
    <source>
        <dbReference type="ARBA" id="ARBA00023012"/>
    </source>
</evidence>
<evidence type="ECO:0000256" key="1">
    <source>
        <dbReference type="ARBA" id="ARBA00004496"/>
    </source>
</evidence>
<keyword evidence="18" id="KW-1185">Reference proteome</keyword>
<comment type="function">
    <text evidence="12">This protein is a positive regulator for the phosphate regulon. Transcription of this operon is positively regulated by PhoB and PhoR when phosphate is limited.</text>
</comment>
<evidence type="ECO:0000256" key="12">
    <source>
        <dbReference type="ARBA" id="ARBA00024735"/>
    </source>
</evidence>
<dbReference type="CDD" id="cd17618">
    <property type="entry name" value="REC_OmpR_PhoB"/>
    <property type="match status" value="1"/>
</dbReference>
<dbReference type="GO" id="GO:0005829">
    <property type="term" value="C:cytosol"/>
    <property type="evidence" value="ECO:0007669"/>
    <property type="project" value="TreeGrafter"/>
</dbReference>
<dbReference type="PROSITE" id="PS51755">
    <property type="entry name" value="OMPR_PHOB"/>
    <property type="match status" value="1"/>
</dbReference>
<dbReference type="PANTHER" id="PTHR48111">
    <property type="entry name" value="REGULATOR OF RPOS"/>
    <property type="match status" value="1"/>
</dbReference>
<dbReference type="AlphaFoldDB" id="A0A545TBK3"/>
<dbReference type="GO" id="GO:0000156">
    <property type="term" value="F:phosphorelay response regulator activity"/>
    <property type="evidence" value="ECO:0007669"/>
    <property type="project" value="InterPro"/>
</dbReference>
<evidence type="ECO:0000259" key="15">
    <source>
        <dbReference type="PROSITE" id="PS50110"/>
    </source>
</evidence>
<dbReference type="SMART" id="SM00862">
    <property type="entry name" value="Trans_reg_C"/>
    <property type="match status" value="1"/>
</dbReference>
<dbReference type="SMART" id="SM00448">
    <property type="entry name" value="REC"/>
    <property type="match status" value="1"/>
</dbReference>
<reference evidence="17 18" key="1">
    <citation type="submission" date="2019-06" db="EMBL/GenBank/DDBJ databases">
        <title>Draft genome of Aliikangiella marina GYP-15.</title>
        <authorList>
            <person name="Wang G."/>
        </authorList>
    </citation>
    <scope>NUCLEOTIDE SEQUENCE [LARGE SCALE GENOMIC DNA]</scope>
    <source>
        <strain evidence="17 18">GYP-15</strain>
    </source>
</reference>
<organism evidence="17 18">
    <name type="scientific">Aliikangiella marina</name>
    <dbReference type="NCBI Taxonomy" id="1712262"/>
    <lineage>
        <taxon>Bacteria</taxon>
        <taxon>Pseudomonadati</taxon>
        <taxon>Pseudomonadota</taxon>
        <taxon>Gammaproteobacteria</taxon>
        <taxon>Oceanospirillales</taxon>
        <taxon>Pleioneaceae</taxon>
        <taxon>Aliikangiella</taxon>
    </lineage>
</organism>
<feature type="domain" description="OmpR/PhoB-type" evidence="16">
    <location>
        <begin position="129"/>
        <end position="227"/>
    </location>
</feature>
<evidence type="ECO:0000256" key="5">
    <source>
        <dbReference type="ARBA" id="ARBA00022553"/>
    </source>
</evidence>
<dbReference type="Pfam" id="PF00072">
    <property type="entry name" value="Response_reg"/>
    <property type="match status" value="1"/>
</dbReference>
<dbReference type="GO" id="GO:0000976">
    <property type="term" value="F:transcription cis-regulatory region binding"/>
    <property type="evidence" value="ECO:0007669"/>
    <property type="project" value="TreeGrafter"/>
</dbReference>
<keyword evidence="5 13" id="KW-0597">Phosphoprotein</keyword>
<evidence type="ECO:0000256" key="4">
    <source>
        <dbReference type="ARBA" id="ARBA00022490"/>
    </source>
</evidence>
<keyword evidence="11" id="KW-0804">Transcription</keyword>
<keyword evidence="3" id="KW-0813">Transport</keyword>
<evidence type="ECO:0000256" key="10">
    <source>
        <dbReference type="ARBA" id="ARBA00023159"/>
    </source>
</evidence>
<evidence type="ECO:0000313" key="18">
    <source>
        <dbReference type="Proteomes" id="UP000317839"/>
    </source>
</evidence>
<feature type="domain" description="Response regulatory" evidence="15">
    <location>
        <begin position="4"/>
        <end position="120"/>
    </location>
</feature>
<dbReference type="InterPro" id="IPR001789">
    <property type="entry name" value="Sig_transdc_resp-reg_receiver"/>
</dbReference>
<keyword evidence="10" id="KW-0010">Activator</keyword>
<dbReference type="InterPro" id="IPR039420">
    <property type="entry name" value="WalR-like"/>
</dbReference>
<dbReference type="Proteomes" id="UP000317839">
    <property type="component" value="Unassembled WGS sequence"/>
</dbReference>
<dbReference type="InterPro" id="IPR001867">
    <property type="entry name" value="OmpR/PhoB-type_DNA-bd"/>
</dbReference>
<feature type="DNA-binding region" description="OmpR/PhoB-type" evidence="14">
    <location>
        <begin position="129"/>
        <end position="227"/>
    </location>
</feature>
<dbReference type="GO" id="GO:0032993">
    <property type="term" value="C:protein-DNA complex"/>
    <property type="evidence" value="ECO:0007669"/>
    <property type="project" value="TreeGrafter"/>
</dbReference>
<dbReference type="SUPFAM" id="SSF52172">
    <property type="entry name" value="CheY-like"/>
    <property type="match status" value="1"/>
</dbReference>
<dbReference type="GO" id="GO:0006355">
    <property type="term" value="P:regulation of DNA-templated transcription"/>
    <property type="evidence" value="ECO:0007669"/>
    <property type="project" value="InterPro"/>
</dbReference>